<dbReference type="Gramene" id="HORVU.MOREX.r3.2HG0161630.1">
    <property type="protein sequence ID" value="HORVU.MOREX.r3.2HG0161630.1"/>
    <property type="gene ID" value="HORVU.MOREX.r3.2HG0161630"/>
</dbReference>
<evidence type="ECO:0000256" key="4">
    <source>
        <dbReference type="ARBA" id="ARBA00023163"/>
    </source>
</evidence>
<dbReference type="OrthoDB" id="1886792at2759"/>
<comment type="subcellular location">
    <subcellularLocation>
        <location evidence="1">Nucleus</location>
    </subcellularLocation>
</comment>
<evidence type="ECO:0000256" key="5">
    <source>
        <dbReference type="ARBA" id="ARBA00023242"/>
    </source>
</evidence>
<feature type="region of interest" description="Disordered" evidence="6">
    <location>
        <begin position="205"/>
        <end position="247"/>
    </location>
</feature>
<evidence type="ECO:0000256" key="1">
    <source>
        <dbReference type="ARBA" id="ARBA00004123"/>
    </source>
</evidence>
<organism evidence="8 9">
    <name type="scientific">Hordeum vulgare subsp. vulgare</name>
    <name type="common">Domesticated barley</name>
    <dbReference type="NCBI Taxonomy" id="112509"/>
    <lineage>
        <taxon>Eukaryota</taxon>
        <taxon>Viridiplantae</taxon>
        <taxon>Streptophyta</taxon>
        <taxon>Embryophyta</taxon>
        <taxon>Tracheophyta</taxon>
        <taxon>Spermatophyta</taxon>
        <taxon>Magnoliopsida</taxon>
        <taxon>Liliopsida</taxon>
        <taxon>Poales</taxon>
        <taxon>Poaceae</taxon>
        <taxon>BOP clade</taxon>
        <taxon>Pooideae</taxon>
        <taxon>Triticodae</taxon>
        <taxon>Triticeae</taxon>
        <taxon>Hordeinae</taxon>
        <taxon>Hordeum</taxon>
    </lineage>
</organism>
<dbReference type="GO" id="GO:0046983">
    <property type="term" value="F:protein dimerization activity"/>
    <property type="evidence" value="ECO:0007669"/>
    <property type="project" value="InterPro"/>
</dbReference>
<feature type="domain" description="BHLH" evidence="7">
    <location>
        <begin position="140"/>
        <end position="189"/>
    </location>
</feature>
<dbReference type="GO" id="GO:0003700">
    <property type="term" value="F:DNA-binding transcription factor activity"/>
    <property type="evidence" value="ECO:0000318"/>
    <property type="project" value="GO_Central"/>
</dbReference>
<dbReference type="GeneID" id="123430197"/>
<dbReference type="GO" id="GO:0006355">
    <property type="term" value="P:regulation of DNA-templated transcription"/>
    <property type="evidence" value="ECO:0000318"/>
    <property type="project" value="GO_Central"/>
</dbReference>
<dbReference type="PANTHER" id="PTHR31945">
    <property type="entry name" value="TRANSCRIPTION FACTOR SCREAM2-RELATED"/>
    <property type="match status" value="1"/>
</dbReference>
<evidence type="ECO:0000313" key="9">
    <source>
        <dbReference type="Proteomes" id="UP000011116"/>
    </source>
</evidence>
<keyword evidence="5" id="KW-0539">Nucleus</keyword>
<dbReference type="EnsemblPlants" id="HORVU.MOREX.r3.2HG0161630.1">
    <property type="protein sequence ID" value="HORVU.MOREX.r3.2HG0161630.1"/>
    <property type="gene ID" value="HORVU.MOREX.r3.2HG0161630"/>
</dbReference>
<name>A0A8I6WST1_HORVV</name>
<accession>A0A8I6WST1</accession>
<keyword evidence="4" id="KW-0804">Transcription</keyword>
<dbReference type="Gene3D" id="4.10.280.10">
    <property type="entry name" value="Helix-loop-helix DNA-binding domain"/>
    <property type="match status" value="1"/>
</dbReference>
<reference evidence="9" key="1">
    <citation type="journal article" date="2012" name="Nature">
        <title>A physical, genetic and functional sequence assembly of the barley genome.</title>
        <authorList>
            <consortium name="The International Barley Genome Sequencing Consortium"/>
            <person name="Mayer K.F."/>
            <person name="Waugh R."/>
            <person name="Brown J.W."/>
            <person name="Schulman A."/>
            <person name="Langridge P."/>
            <person name="Platzer M."/>
            <person name="Fincher G.B."/>
            <person name="Muehlbauer G.J."/>
            <person name="Sato K."/>
            <person name="Close T.J."/>
            <person name="Wise R.P."/>
            <person name="Stein N."/>
        </authorList>
    </citation>
    <scope>NUCLEOTIDE SEQUENCE [LARGE SCALE GENOMIC DNA]</scope>
    <source>
        <strain evidence="9">cv. Morex</strain>
    </source>
</reference>
<dbReference type="InterPro" id="IPR011598">
    <property type="entry name" value="bHLH_dom"/>
</dbReference>
<reference evidence="8" key="2">
    <citation type="submission" date="2020-10" db="EMBL/GenBank/DDBJ databases">
        <authorList>
            <person name="Scholz U."/>
            <person name="Mascher M."/>
            <person name="Fiebig A."/>
        </authorList>
    </citation>
    <scope>NUCLEOTIDE SEQUENCE [LARGE SCALE GENOMIC DNA]</scope>
    <source>
        <strain evidence="8">cv. Morex</strain>
    </source>
</reference>
<sequence>MEHHQRLLHLSPHQHQEHLMIGQGFFDVDPMHFHGEDGGFAVEPAAAGVDDGAWMEDLMHLGDELFGGGGGGGGGVAGDENDMVGAAAADQAWRQECEGASPDDNPCSYDDVISPVSGEQGPGCEPSRDDSDLSGTRKRRDRSKTIVSERKRRFRMKEKLYELRALVPNITKMDKASIIADAVAYVKNLQSHARKLKEDVATLEARPGLAGRRQQQQQQQKQGRRQGQHGRNGGDDEGNSGSSRGGGGARVTLVSAAQVGEGRFFVTVECERRDGVAAPLCAAVESLAGFLVESSNLGCSSDRVVSTLTLKVSEATEEVMISDRTVKLWVMAALLSEGFRPEATSEIC</sequence>
<dbReference type="SUPFAM" id="SSF47459">
    <property type="entry name" value="HLH, helix-loop-helix DNA-binding domain"/>
    <property type="match status" value="1"/>
</dbReference>
<dbReference type="Proteomes" id="UP000011116">
    <property type="component" value="Chromosome 2H"/>
</dbReference>
<proteinExistence type="inferred from homology"/>
<gene>
    <name evidence="8" type="primary">LOC123430197</name>
</gene>
<protein>
    <recommendedName>
        <fullName evidence="7">BHLH domain-containing protein</fullName>
    </recommendedName>
</protein>
<keyword evidence="9" id="KW-1185">Reference proteome</keyword>
<feature type="compositionally biased region" description="Low complexity" evidence="6">
    <location>
        <begin position="211"/>
        <end position="221"/>
    </location>
</feature>
<comment type="similarity">
    <text evidence="2">Belongs to the bHLH protein family.</text>
</comment>
<dbReference type="SMART" id="SM00353">
    <property type="entry name" value="HLH"/>
    <property type="match status" value="1"/>
</dbReference>
<dbReference type="RefSeq" id="XP_044970022.1">
    <property type="nucleotide sequence ID" value="XM_045114087.1"/>
</dbReference>
<dbReference type="Pfam" id="PF00010">
    <property type="entry name" value="HLH"/>
    <property type="match status" value="1"/>
</dbReference>
<dbReference type="KEGG" id="hvg:123430197"/>
<dbReference type="AlphaFoldDB" id="A0A8I6WST1"/>
<evidence type="ECO:0000256" key="6">
    <source>
        <dbReference type="SAM" id="MobiDB-lite"/>
    </source>
</evidence>
<keyword evidence="3" id="KW-0805">Transcription regulation</keyword>
<dbReference type="Gramene" id="HORVU.MOREX.r2.2HG0133330.1">
    <property type="protein sequence ID" value="HORVU.MOREX.r2.2HG0133330.1"/>
    <property type="gene ID" value="HORVU.MOREX.r2.2HG0133330"/>
</dbReference>
<dbReference type="PROSITE" id="PS50888">
    <property type="entry name" value="BHLH"/>
    <property type="match status" value="1"/>
</dbReference>
<dbReference type="InterPro" id="IPR051358">
    <property type="entry name" value="TF_AMS/ICE1/BHLH6-like"/>
</dbReference>
<dbReference type="GO" id="GO:0043565">
    <property type="term" value="F:sequence-specific DNA binding"/>
    <property type="evidence" value="ECO:0000318"/>
    <property type="project" value="GO_Central"/>
</dbReference>
<dbReference type="GO" id="GO:0005634">
    <property type="term" value="C:nucleus"/>
    <property type="evidence" value="ECO:0000318"/>
    <property type="project" value="GO_Central"/>
</dbReference>
<dbReference type="SMR" id="A0A8I6WST1"/>
<evidence type="ECO:0000256" key="2">
    <source>
        <dbReference type="ARBA" id="ARBA00005510"/>
    </source>
</evidence>
<feature type="region of interest" description="Disordered" evidence="6">
    <location>
        <begin position="97"/>
        <end position="150"/>
    </location>
</feature>
<dbReference type="InterPro" id="IPR036638">
    <property type="entry name" value="HLH_DNA-bd_sf"/>
</dbReference>
<evidence type="ECO:0000313" key="8">
    <source>
        <dbReference type="EnsemblPlants" id="HORVU.MOREX.r3.2HG0161630.1"/>
    </source>
</evidence>
<reference evidence="8" key="3">
    <citation type="submission" date="2022-01" db="UniProtKB">
        <authorList>
            <consortium name="EnsemblPlants"/>
        </authorList>
    </citation>
    <scope>IDENTIFICATION</scope>
    <source>
        <strain evidence="8">subsp. vulgare</strain>
    </source>
</reference>
<evidence type="ECO:0000256" key="3">
    <source>
        <dbReference type="ARBA" id="ARBA00023015"/>
    </source>
</evidence>
<dbReference type="PANTHER" id="PTHR31945:SF17">
    <property type="entry name" value="TRANSCRIPTION FACTOR FER-LIKE IRON DEFICIENCY-INDUCED TRANSCRIPTION FACTOR"/>
    <property type="match status" value="1"/>
</dbReference>
<evidence type="ECO:0000259" key="7">
    <source>
        <dbReference type="PROSITE" id="PS50888"/>
    </source>
</evidence>